<dbReference type="GO" id="GO:0005829">
    <property type="term" value="C:cytosol"/>
    <property type="evidence" value="ECO:0007669"/>
    <property type="project" value="TreeGrafter"/>
</dbReference>
<feature type="domain" description="Ribosomal RNA adenine methylase transferase N-terminal" evidence="9">
    <location>
        <begin position="35"/>
        <end position="211"/>
    </location>
</feature>
<dbReference type="PROSITE" id="PS51689">
    <property type="entry name" value="SAM_RNA_A_N6_MT"/>
    <property type="match status" value="1"/>
</dbReference>
<dbReference type="AlphaFoldDB" id="A0A1H2W2Y3"/>
<dbReference type="STRING" id="1122204.SAMN05421781_2235"/>
<name>A0A1H2W2Y3_9BACI</name>
<feature type="binding site" evidence="7 8">
    <location>
        <position position="101"/>
    </location>
    <ligand>
        <name>S-adenosyl-L-methionine</name>
        <dbReference type="ChEBI" id="CHEBI:59789"/>
    </ligand>
</feature>
<dbReference type="SUPFAM" id="SSF53335">
    <property type="entry name" value="S-adenosyl-L-methionine-dependent methyltransferases"/>
    <property type="match status" value="1"/>
</dbReference>
<dbReference type="PANTHER" id="PTHR11727">
    <property type="entry name" value="DIMETHYLADENOSINE TRANSFERASE"/>
    <property type="match status" value="1"/>
</dbReference>
<evidence type="ECO:0000256" key="3">
    <source>
        <dbReference type="ARBA" id="ARBA00022603"/>
    </source>
</evidence>
<keyword evidence="11" id="KW-1185">Reference proteome</keyword>
<keyword evidence="6 7" id="KW-0694">RNA-binding</keyword>
<feature type="binding site" evidence="7 8">
    <location>
        <position position="28"/>
    </location>
    <ligand>
        <name>S-adenosyl-L-methionine</name>
        <dbReference type="ChEBI" id="CHEBI:59789"/>
    </ligand>
</feature>
<dbReference type="InterPro" id="IPR020598">
    <property type="entry name" value="rRNA_Ade_methylase_Trfase_N"/>
</dbReference>
<dbReference type="InterPro" id="IPR001737">
    <property type="entry name" value="KsgA/Erm"/>
</dbReference>
<dbReference type="PANTHER" id="PTHR11727:SF7">
    <property type="entry name" value="DIMETHYLADENOSINE TRANSFERASE-RELATED"/>
    <property type="match status" value="1"/>
</dbReference>
<gene>
    <name evidence="7" type="primary">rsmA</name>
    <name evidence="7" type="synonym">ksgA</name>
    <name evidence="10" type="ORF">SAMN05421781_2235</name>
</gene>
<evidence type="ECO:0000256" key="6">
    <source>
        <dbReference type="ARBA" id="ARBA00022884"/>
    </source>
</evidence>
<dbReference type="CDD" id="cd02440">
    <property type="entry name" value="AdoMet_MTases"/>
    <property type="match status" value="1"/>
</dbReference>
<feature type="binding site" evidence="7 8">
    <location>
        <position position="126"/>
    </location>
    <ligand>
        <name>S-adenosyl-L-methionine</name>
        <dbReference type="ChEBI" id="CHEBI:59789"/>
    </ligand>
</feature>
<evidence type="ECO:0000313" key="10">
    <source>
        <dbReference type="EMBL" id="SDW74867.1"/>
    </source>
</evidence>
<dbReference type="PROSITE" id="PS01131">
    <property type="entry name" value="RRNA_A_DIMETH"/>
    <property type="match status" value="1"/>
</dbReference>
<evidence type="ECO:0000256" key="7">
    <source>
        <dbReference type="HAMAP-Rule" id="MF_00607"/>
    </source>
</evidence>
<dbReference type="GO" id="GO:0052908">
    <property type="term" value="F:16S rRNA (adenine(1518)-N(6)/adenine(1519)-N(6))-dimethyltransferase activity"/>
    <property type="evidence" value="ECO:0007669"/>
    <property type="project" value="UniProtKB-EC"/>
</dbReference>
<dbReference type="Proteomes" id="UP000199488">
    <property type="component" value="Unassembled WGS sequence"/>
</dbReference>
<comment type="similarity">
    <text evidence="7">Belongs to the class I-like SAM-binding methyltransferase superfamily. rRNA adenine N(6)-methyltransferase family. RsmA subfamily.</text>
</comment>
<comment type="function">
    <text evidence="7">Specifically dimethylates two adjacent adenosines (A1518 and A1519) in the loop of a conserved hairpin near the 3'-end of 16S rRNA in the 30S particle. May play a critical role in biogenesis of 30S subunits.</text>
</comment>
<dbReference type="NCBIfam" id="TIGR00755">
    <property type="entry name" value="ksgA"/>
    <property type="match status" value="1"/>
</dbReference>
<dbReference type="OrthoDB" id="9814755at2"/>
<dbReference type="Pfam" id="PF00398">
    <property type="entry name" value="RrnaAD"/>
    <property type="match status" value="1"/>
</dbReference>
<accession>A0A1H2W2Y3</accession>
<evidence type="ECO:0000256" key="5">
    <source>
        <dbReference type="ARBA" id="ARBA00022691"/>
    </source>
</evidence>
<keyword evidence="3 7" id="KW-0489">Methyltransferase</keyword>
<dbReference type="InterPro" id="IPR029063">
    <property type="entry name" value="SAM-dependent_MTases_sf"/>
</dbReference>
<evidence type="ECO:0000256" key="8">
    <source>
        <dbReference type="PROSITE-ProRule" id="PRU01026"/>
    </source>
</evidence>
<dbReference type="EC" id="2.1.1.182" evidence="7"/>
<evidence type="ECO:0000259" key="9">
    <source>
        <dbReference type="SMART" id="SM00650"/>
    </source>
</evidence>
<dbReference type="RefSeq" id="WP_091615037.1">
    <property type="nucleotide sequence ID" value="NZ_FNNC01000005.1"/>
</dbReference>
<evidence type="ECO:0000313" key="11">
    <source>
        <dbReference type="Proteomes" id="UP000199488"/>
    </source>
</evidence>
<dbReference type="HAMAP" id="MF_00607">
    <property type="entry name" value="16SrRNA_methyltr_A"/>
    <property type="match status" value="1"/>
</dbReference>
<dbReference type="Gene3D" id="3.40.50.150">
    <property type="entry name" value="Vaccinia Virus protein VP39"/>
    <property type="match status" value="1"/>
</dbReference>
<evidence type="ECO:0000256" key="1">
    <source>
        <dbReference type="ARBA" id="ARBA00022490"/>
    </source>
</evidence>
<feature type="binding site" evidence="7 8">
    <location>
        <position position="30"/>
    </location>
    <ligand>
        <name>S-adenosyl-L-methionine</name>
        <dbReference type="ChEBI" id="CHEBI:59789"/>
    </ligand>
</feature>
<feature type="binding site" evidence="7 8">
    <location>
        <position position="55"/>
    </location>
    <ligand>
        <name>S-adenosyl-L-methionine</name>
        <dbReference type="ChEBI" id="CHEBI:59789"/>
    </ligand>
</feature>
<proteinExistence type="inferred from homology"/>
<comment type="subcellular location">
    <subcellularLocation>
        <location evidence="7">Cytoplasm</location>
    </subcellularLocation>
</comment>
<dbReference type="SMART" id="SM00650">
    <property type="entry name" value="rADc"/>
    <property type="match status" value="1"/>
</dbReference>
<dbReference type="InterPro" id="IPR011530">
    <property type="entry name" value="rRNA_adenine_dimethylase"/>
</dbReference>
<keyword evidence="4 7" id="KW-0808">Transferase</keyword>
<keyword evidence="5 7" id="KW-0949">S-adenosyl-L-methionine</keyword>
<evidence type="ECO:0000256" key="4">
    <source>
        <dbReference type="ARBA" id="ARBA00022679"/>
    </source>
</evidence>
<reference evidence="10 11" key="1">
    <citation type="submission" date="2016-10" db="EMBL/GenBank/DDBJ databases">
        <authorList>
            <person name="de Groot N.N."/>
        </authorList>
    </citation>
    <scope>NUCLEOTIDE SEQUENCE [LARGE SCALE GENOMIC DNA]</scope>
    <source>
        <strain evidence="10 11">DSM 23126</strain>
    </source>
</reference>
<dbReference type="InterPro" id="IPR023165">
    <property type="entry name" value="rRNA_Ade_diMease-like_C"/>
</dbReference>
<dbReference type="Gene3D" id="1.10.8.100">
    <property type="entry name" value="Ribosomal RNA adenine dimethylase-like, domain 2"/>
    <property type="match status" value="1"/>
</dbReference>
<comment type="catalytic activity">
    <reaction evidence="7">
        <text>adenosine(1518)/adenosine(1519) in 16S rRNA + 4 S-adenosyl-L-methionine = N(6)-dimethyladenosine(1518)/N(6)-dimethyladenosine(1519) in 16S rRNA + 4 S-adenosyl-L-homocysteine + 4 H(+)</text>
        <dbReference type="Rhea" id="RHEA:19609"/>
        <dbReference type="Rhea" id="RHEA-COMP:10232"/>
        <dbReference type="Rhea" id="RHEA-COMP:10233"/>
        <dbReference type="ChEBI" id="CHEBI:15378"/>
        <dbReference type="ChEBI" id="CHEBI:57856"/>
        <dbReference type="ChEBI" id="CHEBI:59789"/>
        <dbReference type="ChEBI" id="CHEBI:74411"/>
        <dbReference type="ChEBI" id="CHEBI:74493"/>
        <dbReference type="EC" id="2.1.1.182"/>
    </reaction>
</comment>
<dbReference type="GO" id="GO:0003723">
    <property type="term" value="F:RNA binding"/>
    <property type="evidence" value="ECO:0007669"/>
    <property type="project" value="UniProtKB-UniRule"/>
</dbReference>
<sequence length="292" mass="32776">MKDIATPGRTKDILERHGFAFKKSLGQNFLIDANILTRIAEAAGIEPEDGVIEVGPGIGALTEHLAKQAGQVEAFEIDQRLLPILEETMAPYPHVRVHHRDILQVNLGAFIHENMSECRSISVVGNLPYYVTTPILMAVLEQRLPIKNIVIMLQKEVAERMAAVPGTKAYGSLSIAVQYFAETEKVMTVPKTVFIPQPRVDSLILRLKKRSAPPVHTVNEEFFFRLVRASFVQRRKTLWNNLLHQLVGPEGKGRLLQAFEQTGIDPGRRGETLSMEEFALLANELAPFYQEF</sequence>
<protein>
    <recommendedName>
        <fullName evidence="7">Ribosomal RNA small subunit methyltransferase A</fullName>
        <ecNumber evidence="7">2.1.1.182</ecNumber>
    </recommendedName>
    <alternativeName>
        <fullName evidence="7">16S rRNA (adenine(1518)-N(6)/adenine(1519)-N(6))-dimethyltransferase</fullName>
    </alternativeName>
    <alternativeName>
        <fullName evidence="7">16S rRNA dimethyladenosine transferase</fullName>
    </alternativeName>
    <alternativeName>
        <fullName evidence="7">16S rRNA dimethylase</fullName>
    </alternativeName>
    <alternativeName>
        <fullName evidence="7">S-adenosylmethionine-6-N', N'-adenosyl(rRNA) dimethyltransferase</fullName>
    </alternativeName>
</protein>
<dbReference type="EMBL" id="FNNC01000005">
    <property type="protein sequence ID" value="SDW74867.1"/>
    <property type="molecule type" value="Genomic_DNA"/>
</dbReference>
<organism evidence="10 11">
    <name type="scientific">Marinococcus luteus</name>
    <dbReference type="NCBI Taxonomy" id="1122204"/>
    <lineage>
        <taxon>Bacteria</taxon>
        <taxon>Bacillati</taxon>
        <taxon>Bacillota</taxon>
        <taxon>Bacilli</taxon>
        <taxon>Bacillales</taxon>
        <taxon>Bacillaceae</taxon>
        <taxon>Marinococcus</taxon>
    </lineage>
</organism>
<feature type="binding site" evidence="7 8">
    <location>
        <position position="76"/>
    </location>
    <ligand>
        <name>S-adenosyl-L-methionine</name>
        <dbReference type="ChEBI" id="CHEBI:59789"/>
    </ligand>
</feature>
<dbReference type="FunFam" id="3.40.50.150:FF:000023">
    <property type="entry name" value="Ribosomal RNA small subunit methyltransferase A"/>
    <property type="match status" value="1"/>
</dbReference>
<dbReference type="InterPro" id="IPR020596">
    <property type="entry name" value="rRNA_Ade_Mease_Trfase_CS"/>
</dbReference>
<keyword evidence="2 7" id="KW-0698">rRNA processing</keyword>
<evidence type="ECO:0000256" key="2">
    <source>
        <dbReference type="ARBA" id="ARBA00022552"/>
    </source>
</evidence>
<keyword evidence="1 7" id="KW-0963">Cytoplasm</keyword>